<gene>
    <name evidence="2" type="ORF">C8035_v002011</name>
</gene>
<dbReference type="Proteomes" id="UP000295083">
    <property type="component" value="Unassembled WGS sequence"/>
</dbReference>
<evidence type="ECO:0000313" key="2">
    <source>
        <dbReference type="EMBL" id="TDZ30895.1"/>
    </source>
</evidence>
<protein>
    <submittedName>
        <fullName evidence="2">Uncharacterized protein</fullName>
    </submittedName>
</protein>
<dbReference type="PANTHER" id="PTHR41390">
    <property type="entry name" value="CHROMOSOME 7, WHOLE GENOME SHOTGUN SEQUENCE"/>
    <property type="match status" value="1"/>
</dbReference>
<evidence type="ECO:0000256" key="1">
    <source>
        <dbReference type="SAM" id="MobiDB-lite"/>
    </source>
</evidence>
<evidence type="ECO:0000313" key="3">
    <source>
        <dbReference type="Proteomes" id="UP000295083"/>
    </source>
</evidence>
<reference evidence="2 3" key="1">
    <citation type="submission" date="2018-11" db="EMBL/GenBank/DDBJ databases">
        <title>Genome sequence and assembly of Colletotrichum spinosum.</title>
        <authorList>
            <person name="Gan P."/>
            <person name="Shirasu K."/>
        </authorList>
    </citation>
    <scope>NUCLEOTIDE SEQUENCE [LARGE SCALE GENOMIC DNA]</scope>
    <source>
        <strain evidence="2 3">CBS 515.97</strain>
    </source>
</reference>
<accession>A0A4R8Q6U7</accession>
<name>A0A4R8Q6U7_9PEZI</name>
<dbReference type="EMBL" id="QAPG01000115">
    <property type="protein sequence ID" value="TDZ30895.1"/>
    <property type="molecule type" value="Genomic_DNA"/>
</dbReference>
<organism evidence="2 3">
    <name type="scientific">Colletotrichum spinosum</name>
    <dbReference type="NCBI Taxonomy" id="1347390"/>
    <lineage>
        <taxon>Eukaryota</taxon>
        <taxon>Fungi</taxon>
        <taxon>Dikarya</taxon>
        <taxon>Ascomycota</taxon>
        <taxon>Pezizomycotina</taxon>
        <taxon>Sordariomycetes</taxon>
        <taxon>Hypocreomycetidae</taxon>
        <taxon>Glomerellales</taxon>
        <taxon>Glomerellaceae</taxon>
        <taxon>Colletotrichum</taxon>
        <taxon>Colletotrichum orbiculare species complex</taxon>
    </lineage>
</organism>
<dbReference type="AlphaFoldDB" id="A0A4R8Q6U7"/>
<feature type="compositionally biased region" description="Low complexity" evidence="1">
    <location>
        <begin position="202"/>
        <end position="222"/>
    </location>
</feature>
<comment type="caution">
    <text evidence="2">The sequence shown here is derived from an EMBL/GenBank/DDBJ whole genome shotgun (WGS) entry which is preliminary data.</text>
</comment>
<keyword evidence="3" id="KW-1185">Reference proteome</keyword>
<proteinExistence type="predicted"/>
<dbReference type="PANTHER" id="PTHR41390:SF1">
    <property type="entry name" value="NADH-UBIQUINONE OXIDOREDUCTASE 213 KDA SUBUNIT"/>
    <property type="match status" value="1"/>
</dbReference>
<sequence>MAEDAGANVAAEKKRQRRGLLPPELVDLLAPSLKVGLTSGTFGVVSGITSGIIRDTTPALFAVASGIQWFALGSSYWFSRTVVMNAWGGEAKATNSTKVQASALAGGTAGMVGGLIRGPKNIVPGVIFFSVVGAAGQAVANGIQGTPGVKEEKKSIFESSWSPLKKLTDDEYRHMIDEKMLKIDVEISLINDKIAQLREAKAAASQTTPPQQPTTPSANPKH</sequence>
<feature type="region of interest" description="Disordered" evidence="1">
    <location>
        <begin position="199"/>
        <end position="222"/>
    </location>
</feature>